<protein>
    <submittedName>
        <fullName evidence="1">Uncharacterized protein</fullName>
    </submittedName>
</protein>
<reference evidence="1" key="1">
    <citation type="journal article" date="2013" name="Nature">
        <title>Draft genome of the wheat A-genome progenitor Triticum urartu.</title>
        <authorList>
            <person name="Ling H.Q."/>
            <person name="Zhao S."/>
            <person name="Liu D."/>
            <person name="Wang J."/>
            <person name="Sun H."/>
            <person name="Zhang C."/>
            <person name="Fan H."/>
            <person name="Li D."/>
            <person name="Dong L."/>
            <person name="Tao Y."/>
            <person name="Gao C."/>
            <person name="Wu H."/>
            <person name="Li Y."/>
            <person name="Cui Y."/>
            <person name="Guo X."/>
            <person name="Zheng S."/>
            <person name="Wang B."/>
            <person name="Yu K."/>
            <person name="Liang Q."/>
            <person name="Yang W."/>
            <person name="Lou X."/>
            <person name="Chen J."/>
            <person name="Feng M."/>
            <person name="Jian J."/>
            <person name="Zhang X."/>
            <person name="Luo G."/>
            <person name="Jiang Y."/>
            <person name="Liu J."/>
            <person name="Wang Z."/>
            <person name="Sha Y."/>
            <person name="Zhang B."/>
            <person name="Wu H."/>
            <person name="Tang D."/>
            <person name="Shen Q."/>
            <person name="Xue P."/>
            <person name="Zou S."/>
            <person name="Wang X."/>
            <person name="Liu X."/>
            <person name="Wang F."/>
            <person name="Yang Y."/>
            <person name="An X."/>
            <person name="Dong Z."/>
            <person name="Zhang K."/>
            <person name="Zhang X."/>
            <person name="Luo M.C."/>
            <person name="Dvorak J."/>
            <person name="Tong Y."/>
            <person name="Wang J."/>
            <person name="Yang H."/>
            <person name="Li Z."/>
            <person name="Wang D."/>
            <person name="Zhang A."/>
            <person name="Wang J."/>
        </authorList>
    </citation>
    <scope>NUCLEOTIDE SEQUENCE</scope>
</reference>
<dbReference type="EMBL" id="KD239949">
    <property type="protein sequence ID" value="EMS49733.1"/>
    <property type="molecule type" value="Genomic_DNA"/>
</dbReference>
<organism evidence="1">
    <name type="scientific">Triticum urartu</name>
    <name type="common">Red wild einkorn</name>
    <name type="synonym">Crithodium urartu</name>
    <dbReference type="NCBI Taxonomy" id="4572"/>
    <lineage>
        <taxon>Eukaryota</taxon>
        <taxon>Viridiplantae</taxon>
        <taxon>Streptophyta</taxon>
        <taxon>Embryophyta</taxon>
        <taxon>Tracheophyta</taxon>
        <taxon>Spermatophyta</taxon>
        <taxon>Magnoliopsida</taxon>
        <taxon>Liliopsida</taxon>
        <taxon>Poales</taxon>
        <taxon>Poaceae</taxon>
        <taxon>BOP clade</taxon>
        <taxon>Pooideae</taxon>
        <taxon>Triticodae</taxon>
        <taxon>Triticeae</taxon>
        <taxon>Triticinae</taxon>
        <taxon>Triticum</taxon>
    </lineage>
</organism>
<gene>
    <name evidence="1" type="ORF">TRIUR3_31121</name>
</gene>
<proteinExistence type="predicted"/>
<dbReference type="eggNOG" id="KOG1497">
    <property type="taxonomic scope" value="Eukaryota"/>
</dbReference>
<dbReference type="AlphaFoldDB" id="M7YH54"/>
<sequence length="261" mass="30025">MVLFRLAMVVVIREKLAELYEFEQQWSRAAQMLSGIDLDSGIRMLDDKQIIQVRPDCTPLFGVNVEAFINKASFLVTNSNQEVLNLQYKVQTLDLDMSHWLFIVLLRTLMVGFAYNAVWSNKLVSLQGHYLDVYASNVKREIAKFLPRRYYLGPLCYQIPNMNRVAPATSSLFLEHHTVHQTSEYCRNGLKQDDKPGELLELQDTETQGSLDGDLGFVPRKTSAWLVPELVLIFAWQIWPGQEVFGWWPGYNSTLVDSKTE</sequence>
<evidence type="ECO:0000313" key="1">
    <source>
        <dbReference type="EMBL" id="EMS49733.1"/>
    </source>
</evidence>
<name>M7YH54_TRIUA</name>
<dbReference type="STRING" id="4572.M7YH54"/>
<accession>M7YH54</accession>